<evidence type="ECO:0000313" key="2">
    <source>
        <dbReference type="EMBL" id="GII35570.1"/>
    </source>
</evidence>
<reference evidence="2 3" key="1">
    <citation type="submission" date="2021-01" db="EMBL/GenBank/DDBJ databases">
        <title>Whole genome shotgun sequence of Planotetraspora phitsanulokensis NBRC 104273.</title>
        <authorList>
            <person name="Komaki H."/>
            <person name="Tamura T."/>
        </authorList>
    </citation>
    <scope>NUCLEOTIDE SEQUENCE [LARGE SCALE GENOMIC DNA]</scope>
    <source>
        <strain evidence="2 3">NBRC 104273</strain>
    </source>
</reference>
<dbReference type="AlphaFoldDB" id="A0A8J3XC13"/>
<keyword evidence="3" id="KW-1185">Reference proteome</keyword>
<organism evidence="2 3">
    <name type="scientific">Planotetraspora phitsanulokensis</name>
    <dbReference type="NCBI Taxonomy" id="575192"/>
    <lineage>
        <taxon>Bacteria</taxon>
        <taxon>Bacillati</taxon>
        <taxon>Actinomycetota</taxon>
        <taxon>Actinomycetes</taxon>
        <taxon>Streptosporangiales</taxon>
        <taxon>Streptosporangiaceae</taxon>
        <taxon>Planotetraspora</taxon>
    </lineage>
</organism>
<gene>
    <name evidence="2" type="ORF">Pph01_05730</name>
</gene>
<sequence>MISSKVRAVGGAVALIATALGQLAQYAVAPAHISGGSAVDQVSAIAGEGARMLMRGGACRLAAGAAGLGATGI</sequence>
<comment type="caution">
    <text evidence="2">The sequence shown here is derived from an EMBL/GenBank/DDBJ whole genome shotgun (WGS) entry which is preliminary data.</text>
</comment>
<feature type="signal peptide" evidence="1">
    <location>
        <begin position="1"/>
        <end position="24"/>
    </location>
</feature>
<feature type="chain" id="PRO_5039637277" evidence="1">
    <location>
        <begin position="25"/>
        <end position="73"/>
    </location>
</feature>
<evidence type="ECO:0000313" key="3">
    <source>
        <dbReference type="Proteomes" id="UP000622547"/>
    </source>
</evidence>
<keyword evidence="1" id="KW-0732">Signal</keyword>
<protein>
    <submittedName>
        <fullName evidence="2">Uncharacterized protein</fullName>
    </submittedName>
</protein>
<dbReference type="EMBL" id="BOOP01000002">
    <property type="protein sequence ID" value="GII35570.1"/>
    <property type="molecule type" value="Genomic_DNA"/>
</dbReference>
<dbReference type="Proteomes" id="UP000622547">
    <property type="component" value="Unassembled WGS sequence"/>
</dbReference>
<proteinExistence type="predicted"/>
<name>A0A8J3XC13_9ACTN</name>
<accession>A0A8J3XC13</accession>
<evidence type="ECO:0000256" key="1">
    <source>
        <dbReference type="SAM" id="SignalP"/>
    </source>
</evidence>